<feature type="domain" description="Prolyl 4-hydroxylase alpha subunit Fe(2+) 2OG dioxygenase" evidence="1">
    <location>
        <begin position="128"/>
        <end position="216"/>
    </location>
</feature>
<evidence type="ECO:0000259" key="1">
    <source>
        <dbReference type="Pfam" id="PF13640"/>
    </source>
</evidence>
<dbReference type="InterPro" id="IPR044862">
    <property type="entry name" value="Pro_4_hyd_alph_FE2OG_OXY"/>
</dbReference>
<keyword evidence="3" id="KW-1185">Reference proteome</keyword>
<evidence type="ECO:0000313" key="3">
    <source>
        <dbReference type="Proteomes" id="UP001194714"/>
    </source>
</evidence>
<proteinExistence type="predicted"/>
<gene>
    <name evidence="2" type="ORF">NEPTK9_000995</name>
</gene>
<evidence type="ECO:0000313" key="2">
    <source>
        <dbReference type="EMBL" id="MBF5059481.1"/>
    </source>
</evidence>
<dbReference type="Gene3D" id="2.60.120.620">
    <property type="entry name" value="q2cbj1_9rhob like domain"/>
    <property type="match status" value="1"/>
</dbReference>
<dbReference type="PANTHER" id="PTHR33099:SF13">
    <property type="entry name" value="F-BOX DOMAIN-CONTAINING PROTEIN-RELATED"/>
    <property type="match status" value="1"/>
</dbReference>
<dbReference type="RefSeq" id="WP_194847783.1">
    <property type="nucleotide sequence ID" value="NZ_JAAEJV010000024.1"/>
</dbReference>
<name>A0ABS0B1C3_9BACT</name>
<organism evidence="2 3">
    <name type="scientific">Candidatus Neptunichlamydia vexilliferae</name>
    <dbReference type="NCBI Taxonomy" id="1651774"/>
    <lineage>
        <taxon>Bacteria</taxon>
        <taxon>Pseudomonadati</taxon>
        <taxon>Chlamydiota</taxon>
        <taxon>Chlamydiia</taxon>
        <taxon>Parachlamydiales</taxon>
        <taxon>Simkaniaceae</taxon>
        <taxon>Candidatus Neptunichlamydia</taxon>
    </lineage>
</organism>
<protein>
    <recommendedName>
        <fullName evidence="1">Prolyl 4-hydroxylase alpha subunit Fe(2+) 2OG dioxygenase domain-containing protein</fullName>
    </recommendedName>
</protein>
<accession>A0ABS0B1C3</accession>
<dbReference type="PANTHER" id="PTHR33099">
    <property type="entry name" value="FE2OG DIOXYGENASE DOMAIN-CONTAINING PROTEIN"/>
    <property type="match status" value="1"/>
</dbReference>
<reference evidence="2 3" key="1">
    <citation type="submission" date="2020-01" db="EMBL/GenBank/DDBJ databases">
        <title>Draft genome sequence of Cand. Neptunochlamydia vexilliferae K9.</title>
        <authorList>
            <person name="Schulz F."/>
            <person name="Koestlbacher S."/>
            <person name="Wascher F."/>
            <person name="Pizzetti I."/>
            <person name="Horn M."/>
        </authorList>
    </citation>
    <scope>NUCLEOTIDE SEQUENCE [LARGE SCALE GENOMIC DNA]</scope>
    <source>
        <strain evidence="2 3">K9</strain>
    </source>
</reference>
<dbReference type="Proteomes" id="UP001194714">
    <property type="component" value="Unassembled WGS sequence"/>
</dbReference>
<dbReference type="Pfam" id="PF13640">
    <property type="entry name" value="2OG-FeII_Oxy_3"/>
    <property type="match status" value="1"/>
</dbReference>
<comment type="caution">
    <text evidence="2">The sequence shown here is derived from an EMBL/GenBank/DDBJ whole genome shotgun (WGS) entry which is preliminary data.</text>
</comment>
<sequence>MEDIEIEYNRDLGALESLLSNVDRPGSYCAEGAVEIPMPRIEVENIGALSFPIPEEQARRLVEESVRAPYGRGEETLVDTSVRNVWQLSPEQVSIKGSSWEGHLDDILSKVKKDLGCQEKSVRAELYKMLVYEKGGFFLPHRDTEKADGMFATLVLSLPSVHAGGELIVRHLGKEKKINLNPVEEVSTICFAAFYADCEHEVLPIEAGNRICLTYNLIWSSDEKSAKLTPPIYDQEVAGVQEHLEAFFDDPSSPPKIAWLLEHEYTSSELSFDTLKSQDAALVHVLKKGAANAGCEVYLGIVHIEESGPAEYYDDDLYYSRGERLDVSYTDLDIVEVDYREAYIDNWINSSNVSMDFGRVPLEGGEALPAGDLDGVPPDEQYLTEATGNEGATFERFYRCAALVIWKKERYAEVLLQGGVENVIPYLNEMVQSGGSKNLILKAGEKTLDRLESILEDSSYRFARELSSKEQFFSALIATGEKSLVIRFIETVLYRVYDESDNASLIKAILFLGKHLPADLLPQLIASRIEKKPIACVELLALLMENGLDKGTLEGVVSKVVTFIPKIKVEIEPLFVIKLWRVLIAFELTDLANNAAHAVIANSSIFDPKFVLLPALQELHQANKEIFKQQKELVLIWKYIGKVLLERSGHPPQPPADWKIEAKPSCKCEDCKELHSFLLDPLEEIHRFRVRKDRRQHLHNVIGYLGVDVSHVTERIGSPQTLVCTKTRRTYKLQLEIYESDIEGMKALQSLPPSYPEIDSDLVDAIDLSVGFSSLNS</sequence>
<dbReference type="EMBL" id="JAAEJV010000024">
    <property type="protein sequence ID" value="MBF5059481.1"/>
    <property type="molecule type" value="Genomic_DNA"/>
</dbReference>